<accession>A0ABU3R2P7</accession>
<comment type="caution">
    <text evidence="1">The sequence shown here is derived from an EMBL/GenBank/DDBJ whole genome shotgun (WGS) entry which is preliminary data.</text>
</comment>
<keyword evidence="2" id="KW-1185">Reference proteome</keyword>
<name>A0ABU3R2P7_9GAMM</name>
<reference evidence="1 2" key="1">
    <citation type="submission" date="2023-10" db="EMBL/GenBank/DDBJ databases">
        <title>Psychrosphaera aquimaarina strain SW33 isolated from seawater.</title>
        <authorList>
            <person name="Bayburt H."/>
            <person name="Kim J.M."/>
            <person name="Choi B.J."/>
            <person name="Jeon C.O."/>
        </authorList>
    </citation>
    <scope>NUCLEOTIDE SEQUENCE [LARGE SCALE GENOMIC DNA]</scope>
    <source>
        <strain evidence="1 2">KCTC 52743</strain>
    </source>
</reference>
<sequence length="88" mass="9974">MKVMTVLTLLLLLFSWSSLAYFERCLLPPQLCVNPPNEPTTPPKHFDLIEPELTPSTALAIVEKDDDKKAKSKKTVIQKKITLKKDHS</sequence>
<gene>
    <name evidence="1" type="ORF">RT723_13255</name>
</gene>
<proteinExistence type="predicted"/>
<dbReference type="EMBL" id="JAWCUA010000010">
    <property type="protein sequence ID" value="MDU0113949.1"/>
    <property type="molecule type" value="Genomic_DNA"/>
</dbReference>
<protein>
    <submittedName>
        <fullName evidence="1">Uncharacterized protein</fullName>
    </submittedName>
</protein>
<evidence type="ECO:0000313" key="2">
    <source>
        <dbReference type="Proteomes" id="UP001257914"/>
    </source>
</evidence>
<dbReference type="Proteomes" id="UP001257914">
    <property type="component" value="Unassembled WGS sequence"/>
</dbReference>
<organism evidence="1 2">
    <name type="scientific">Psychrosphaera aquimarina</name>
    <dbReference type="NCBI Taxonomy" id="2044854"/>
    <lineage>
        <taxon>Bacteria</taxon>
        <taxon>Pseudomonadati</taxon>
        <taxon>Pseudomonadota</taxon>
        <taxon>Gammaproteobacteria</taxon>
        <taxon>Alteromonadales</taxon>
        <taxon>Pseudoalteromonadaceae</taxon>
        <taxon>Psychrosphaera</taxon>
    </lineage>
</organism>
<evidence type="ECO:0000313" key="1">
    <source>
        <dbReference type="EMBL" id="MDU0113949.1"/>
    </source>
</evidence>
<dbReference type="RefSeq" id="WP_315947539.1">
    <property type="nucleotide sequence ID" value="NZ_JAWCUA010000010.1"/>
</dbReference>